<proteinExistence type="predicted"/>
<evidence type="ECO:0000259" key="1">
    <source>
        <dbReference type="PROSITE" id="PS51186"/>
    </source>
</evidence>
<name>A0A382D738_9ZZZZ</name>
<protein>
    <recommendedName>
        <fullName evidence="1">N-acetyltransferase domain-containing protein</fullName>
    </recommendedName>
</protein>
<dbReference type="InterPro" id="IPR016181">
    <property type="entry name" value="Acyl_CoA_acyltransferase"/>
</dbReference>
<dbReference type="GO" id="GO:0016747">
    <property type="term" value="F:acyltransferase activity, transferring groups other than amino-acyl groups"/>
    <property type="evidence" value="ECO:0007669"/>
    <property type="project" value="InterPro"/>
</dbReference>
<organism evidence="2">
    <name type="scientific">marine metagenome</name>
    <dbReference type="NCBI Taxonomy" id="408172"/>
    <lineage>
        <taxon>unclassified sequences</taxon>
        <taxon>metagenomes</taxon>
        <taxon>ecological metagenomes</taxon>
    </lineage>
</organism>
<sequence>FRLNQIRPEMPQDYVAVEHLTEQAFGQTAEAEVVRRVRQQSNLHPLSLVAVQDHTIIGHVLFSKISLAGTKTSGLLFGLGPVSVHPEHQQQGIGSALIQEGLTTCESSGSLACFVLGNPTYYQRFGFRNAYQAGFWYKKDENNRAFQILFWDNADQHLPRSEVRYAEAFNLAD</sequence>
<dbReference type="SUPFAM" id="SSF55729">
    <property type="entry name" value="Acyl-CoA N-acyltransferases (Nat)"/>
    <property type="match status" value="1"/>
</dbReference>
<feature type="domain" description="N-acetyltransferase" evidence="1">
    <location>
        <begin position="4"/>
        <end position="155"/>
    </location>
</feature>
<dbReference type="CDD" id="cd04301">
    <property type="entry name" value="NAT_SF"/>
    <property type="match status" value="1"/>
</dbReference>
<dbReference type="InterPro" id="IPR000182">
    <property type="entry name" value="GNAT_dom"/>
</dbReference>
<dbReference type="Gene3D" id="3.40.630.30">
    <property type="match status" value="1"/>
</dbReference>
<dbReference type="EMBL" id="UINC01037814">
    <property type="protein sequence ID" value="SVB33864.1"/>
    <property type="molecule type" value="Genomic_DNA"/>
</dbReference>
<reference evidence="2" key="1">
    <citation type="submission" date="2018-05" db="EMBL/GenBank/DDBJ databases">
        <authorList>
            <person name="Lanie J.A."/>
            <person name="Ng W.-L."/>
            <person name="Kazmierczak K.M."/>
            <person name="Andrzejewski T.M."/>
            <person name="Davidsen T.M."/>
            <person name="Wayne K.J."/>
            <person name="Tettelin H."/>
            <person name="Glass J.I."/>
            <person name="Rusch D."/>
            <person name="Podicherti R."/>
            <person name="Tsui H.-C.T."/>
            <person name="Winkler M.E."/>
        </authorList>
    </citation>
    <scope>NUCLEOTIDE SEQUENCE</scope>
</reference>
<dbReference type="Pfam" id="PF13527">
    <property type="entry name" value="Acetyltransf_9"/>
    <property type="match status" value="1"/>
</dbReference>
<accession>A0A382D738</accession>
<dbReference type="PROSITE" id="PS51186">
    <property type="entry name" value="GNAT"/>
    <property type="match status" value="1"/>
</dbReference>
<feature type="non-terminal residue" evidence="2">
    <location>
        <position position="1"/>
    </location>
</feature>
<evidence type="ECO:0000313" key="2">
    <source>
        <dbReference type="EMBL" id="SVB33864.1"/>
    </source>
</evidence>
<gene>
    <name evidence="2" type="ORF">METZ01_LOCUS186718</name>
</gene>
<dbReference type="AlphaFoldDB" id="A0A382D738"/>